<keyword evidence="2" id="KW-1185">Reference proteome</keyword>
<name>A0ACC2W899_9TREE</name>
<reference evidence="1" key="1">
    <citation type="submission" date="2023-04" db="EMBL/GenBank/DDBJ databases">
        <title>Draft Genome sequencing of Naganishia species isolated from polar environments using Oxford Nanopore Technology.</title>
        <authorList>
            <person name="Leo P."/>
            <person name="Venkateswaran K."/>
        </authorList>
    </citation>
    <scope>NUCLEOTIDE SEQUENCE</scope>
    <source>
        <strain evidence="1">MNA-CCFEE 5262</strain>
    </source>
</reference>
<proteinExistence type="predicted"/>
<evidence type="ECO:0000313" key="2">
    <source>
        <dbReference type="Proteomes" id="UP001230649"/>
    </source>
</evidence>
<protein>
    <submittedName>
        <fullName evidence="1">Uncharacterized protein</fullName>
    </submittedName>
</protein>
<dbReference type="Proteomes" id="UP001230649">
    <property type="component" value="Unassembled WGS sequence"/>
</dbReference>
<organism evidence="1 2">
    <name type="scientific">Naganishia adeliensis</name>
    <dbReference type="NCBI Taxonomy" id="92952"/>
    <lineage>
        <taxon>Eukaryota</taxon>
        <taxon>Fungi</taxon>
        <taxon>Dikarya</taxon>
        <taxon>Basidiomycota</taxon>
        <taxon>Agaricomycotina</taxon>
        <taxon>Tremellomycetes</taxon>
        <taxon>Filobasidiales</taxon>
        <taxon>Filobasidiaceae</taxon>
        <taxon>Naganishia</taxon>
    </lineage>
</organism>
<comment type="caution">
    <text evidence="1">The sequence shown here is derived from an EMBL/GenBank/DDBJ whole genome shotgun (WGS) entry which is preliminary data.</text>
</comment>
<sequence>MKNVFCLRNPPINPLNGKAQKLPIFNPIDKHGRVFFFAWASFCKRLDWLLGCSFAAWYSFSPLAKSIRATEGFTNVQWLNSNIVALLAGMCMRAVVGPCCDRYGPRKTMTCVLIAAAIPCGLAGLIKNYTGLLLIRFFVGIAGASFVPCLTWCTLFYDKGVVGTANGFAAGWGNAGAGVTYFMMPAVYDSLKGRGLSSSKAWRVSFVVPTVLLLLCAAGSFFLCEDTPTGKWEDRFTAPESQTTITQHEPSEIEMSTDSIKEKSSHEKEETQITVQALEAGHGETNMQPTLKMEEIKKPTCKGSLKALACVQTLMLAAPYACSFGGELALNSVLGPWYQQSLGWNQTKSGQVAAAFGLFNVISRPLGGVIADWLYAYVSPQRGTKVKQLWYGLLVAAQGVMLIWTGLLNPRSPAVLVGGVMASALFMDAANGAAYSLVPHVNPQFNGLLTGVVGATGNMGGVLFSVGYRFTDYHKGTWILGVVAVAIGVGMTVVKPIPRKQLLAGGYMSQ</sequence>
<accession>A0ACC2W899</accession>
<gene>
    <name evidence="1" type="ORF">QFC20_003806</name>
</gene>
<dbReference type="EMBL" id="JASBWS010000038">
    <property type="protein sequence ID" value="KAJ9107081.1"/>
    <property type="molecule type" value="Genomic_DNA"/>
</dbReference>
<evidence type="ECO:0000313" key="1">
    <source>
        <dbReference type="EMBL" id="KAJ9107081.1"/>
    </source>
</evidence>